<evidence type="ECO:0000313" key="1">
    <source>
        <dbReference type="EMBL" id="QDV58027.1"/>
    </source>
</evidence>
<dbReference type="Gene3D" id="3.90.70.10">
    <property type="entry name" value="Cysteine proteinases"/>
    <property type="match status" value="1"/>
</dbReference>
<organism evidence="1 2">
    <name type="scientific">Rosistilla oblonga</name>
    <dbReference type="NCBI Taxonomy" id="2527990"/>
    <lineage>
        <taxon>Bacteria</taxon>
        <taxon>Pseudomonadati</taxon>
        <taxon>Planctomycetota</taxon>
        <taxon>Planctomycetia</taxon>
        <taxon>Pirellulales</taxon>
        <taxon>Pirellulaceae</taxon>
        <taxon>Rosistilla</taxon>
    </lineage>
</organism>
<keyword evidence="2" id="KW-1185">Reference proteome</keyword>
<dbReference type="EMBL" id="CP036318">
    <property type="protein sequence ID" value="QDV58027.1"/>
    <property type="molecule type" value="Genomic_DNA"/>
</dbReference>
<accession>A0A518IY62</accession>
<evidence type="ECO:0000313" key="2">
    <source>
        <dbReference type="Proteomes" id="UP000316770"/>
    </source>
</evidence>
<proteinExistence type="predicted"/>
<gene>
    <name evidence="1" type="ORF">Mal33_40430</name>
</gene>
<dbReference type="AlphaFoldDB" id="A0A518IY62"/>
<reference evidence="1 2" key="1">
    <citation type="submission" date="2019-02" db="EMBL/GenBank/DDBJ databases">
        <title>Deep-cultivation of Planctomycetes and their phenomic and genomic characterization uncovers novel biology.</title>
        <authorList>
            <person name="Wiegand S."/>
            <person name="Jogler M."/>
            <person name="Boedeker C."/>
            <person name="Pinto D."/>
            <person name="Vollmers J."/>
            <person name="Rivas-Marin E."/>
            <person name="Kohn T."/>
            <person name="Peeters S.H."/>
            <person name="Heuer A."/>
            <person name="Rast P."/>
            <person name="Oberbeckmann S."/>
            <person name="Bunk B."/>
            <person name="Jeske O."/>
            <person name="Meyerdierks A."/>
            <person name="Storesund J.E."/>
            <person name="Kallscheuer N."/>
            <person name="Luecker S."/>
            <person name="Lage O.M."/>
            <person name="Pohl T."/>
            <person name="Merkel B.J."/>
            <person name="Hornburger P."/>
            <person name="Mueller R.-W."/>
            <person name="Bruemmer F."/>
            <person name="Labrenz M."/>
            <person name="Spormann A.M."/>
            <person name="Op den Camp H."/>
            <person name="Overmann J."/>
            <person name="Amann R."/>
            <person name="Jetten M.S.M."/>
            <person name="Mascher T."/>
            <person name="Medema M.H."/>
            <person name="Devos D.P."/>
            <person name="Kaster A.-K."/>
            <person name="Ovreas L."/>
            <person name="Rohde M."/>
            <person name="Galperin M.Y."/>
            <person name="Jogler C."/>
        </authorList>
    </citation>
    <scope>NUCLEOTIDE SEQUENCE [LARGE SCALE GENOMIC DNA]</scope>
    <source>
        <strain evidence="1 2">Mal33</strain>
    </source>
</reference>
<sequence length="228" mass="25100">MARLVDLLTMATTTPSAPTTAAKDNALPRSCGPISLVAALRRFGIEQSVDAIWPAVTRKDPFGTRAARSYLLAALARTCQLDAAVLQCQPERAWQAIRTCHDADITVVLNHRAYRAPDEGHFTLLAAIDDATITVDDPFLGKNKQIDRQRFLKLWQPNRETAGHVLIAIDNPTTGQAEEASEDTTTCPRCAAPITLAPNRLFEPTEWNPNGLWQRFFCLGCDASFSPR</sequence>
<dbReference type="Proteomes" id="UP000316770">
    <property type="component" value="Chromosome"/>
</dbReference>
<protein>
    <submittedName>
        <fullName evidence="1">Uncharacterized protein</fullName>
    </submittedName>
</protein>
<name>A0A518IY62_9BACT</name>